<dbReference type="AlphaFoldDB" id="G7GW83"/>
<protein>
    <submittedName>
        <fullName evidence="2">Uncharacterized protein</fullName>
    </submittedName>
</protein>
<accession>G7GW83</accession>
<evidence type="ECO:0000256" key="1">
    <source>
        <dbReference type="SAM" id="MobiDB-lite"/>
    </source>
</evidence>
<dbReference type="Proteomes" id="UP000006023">
    <property type="component" value="Unassembled WGS sequence"/>
</dbReference>
<sequence>MDKNPDSRDTATEDDFLLEVVQTADRGLGIVRPGPRQDTATDSLRYRLGGNPGAKYTAPGLPTPL</sequence>
<organism evidence="2 3">
    <name type="scientific">Gordonia amarae NBRC 15530</name>
    <dbReference type="NCBI Taxonomy" id="1075090"/>
    <lineage>
        <taxon>Bacteria</taxon>
        <taxon>Bacillati</taxon>
        <taxon>Actinomycetota</taxon>
        <taxon>Actinomycetes</taxon>
        <taxon>Mycobacteriales</taxon>
        <taxon>Gordoniaceae</taxon>
        <taxon>Gordonia</taxon>
    </lineage>
</organism>
<feature type="region of interest" description="Disordered" evidence="1">
    <location>
        <begin position="29"/>
        <end position="65"/>
    </location>
</feature>
<gene>
    <name evidence="2" type="ORF">GOAMR_75_00180</name>
</gene>
<evidence type="ECO:0000313" key="2">
    <source>
        <dbReference type="EMBL" id="GAB07858.1"/>
    </source>
</evidence>
<reference evidence="2 3" key="1">
    <citation type="submission" date="2011-11" db="EMBL/GenBank/DDBJ databases">
        <title>Whole genome shotgun sequence of Gordonia amarae NBRC 15530.</title>
        <authorList>
            <person name="Takarada H."/>
            <person name="Hosoyama A."/>
            <person name="Tsuchikane K."/>
            <person name="Katsumata H."/>
            <person name="Yamazaki S."/>
            <person name="Fujita N."/>
        </authorList>
    </citation>
    <scope>NUCLEOTIDE SEQUENCE [LARGE SCALE GENOMIC DNA]</scope>
    <source>
        <strain evidence="2 3">NBRC 15530</strain>
    </source>
</reference>
<dbReference type="EMBL" id="BAED01000075">
    <property type="protein sequence ID" value="GAB07858.1"/>
    <property type="molecule type" value="Genomic_DNA"/>
</dbReference>
<evidence type="ECO:0000313" key="3">
    <source>
        <dbReference type="Proteomes" id="UP000006023"/>
    </source>
</evidence>
<name>G7GW83_9ACTN</name>
<comment type="caution">
    <text evidence="2">The sequence shown here is derived from an EMBL/GenBank/DDBJ whole genome shotgun (WGS) entry which is preliminary data.</text>
</comment>
<proteinExistence type="predicted"/>
<keyword evidence="3" id="KW-1185">Reference proteome</keyword>